<organism evidence="1 2">
    <name type="scientific">Stichopus japonicus</name>
    <name type="common">Sea cucumber</name>
    <dbReference type="NCBI Taxonomy" id="307972"/>
    <lineage>
        <taxon>Eukaryota</taxon>
        <taxon>Metazoa</taxon>
        <taxon>Echinodermata</taxon>
        <taxon>Eleutherozoa</taxon>
        <taxon>Echinozoa</taxon>
        <taxon>Holothuroidea</taxon>
        <taxon>Aspidochirotacea</taxon>
        <taxon>Aspidochirotida</taxon>
        <taxon>Stichopodidae</taxon>
        <taxon>Apostichopus</taxon>
    </lineage>
</organism>
<accession>A0A2G8K0E4</accession>
<sequence>MELPPELQEKKIFLIEGLKRTYKGQYDAIQPLPYVKDRLYCVDKVFVEGGVEVCLAPELTRGTGGSWESLESYKSIYTDFRFKSKRRIIQGEPGYGKSTLTLQLAYDWCNDVSDSPMNHVEILILLRLRQLGSVKCLFRAIKLFLLYHEPRVQWCSVEVDTTVRTRRFQTFPDTLGHFRTFSDTSGRSDAFVHFTPTIFTFNPDGTCGLLPTFSHQIKSIFSVCYNRSYNGDMSDSVR</sequence>
<dbReference type="Gene3D" id="3.40.50.300">
    <property type="entry name" value="P-loop containing nucleotide triphosphate hydrolases"/>
    <property type="match status" value="1"/>
</dbReference>
<evidence type="ECO:0000313" key="2">
    <source>
        <dbReference type="Proteomes" id="UP000230750"/>
    </source>
</evidence>
<dbReference type="EMBL" id="MRZV01001017">
    <property type="protein sequence ID" value="PIK41462.1"/>
    <property type="molecule type" value="Genomic_DNA"/>
</dbReference>
<gene>
    <name evidence="1" type="ORF">BSL78_21691</name>
</gene>
<comment type="caution">
    <text evidence="1">The sequence shown here is derived from an EMBL/GenBank/DDBJ whole genome shotgun (WGS) entry which is preliminary data.</text>
</comment>
<proteinExistence type="predicted"/>
<dbReference type="AlphaFoldDB" id="A0A2G8K0E4"/>
<dbReference type="OrthoDB" id="10034282at2759"/>
<dbReference type="InterPro" id="IPR027417">
    <property type="entry name" value="P-loop_NTPase"/>
</dbReference>
<evidence type="ECO:0008006" key="3">
    <source>
        <dbReference type="Google" id="ProtNLM"/>
    </source>
</evidence>
<reference evidence="1 2" key="1">
    <citation type="journal article" date="2017" name="PLoS Biol.">
        <title>The sea cucumber genome provides insights into morphological evolution and visceral regeneration.</title>
        <authorList>
            <person name="Zhang X."/>
            <person name="Sun L."/>
            <person name="Yuan J."/>
            <person name="Sun Y."/>
            <person name="Gao Y."/>
            <person name="Zhang L."/>
            <person name="Li S."/>
            <person name="Dai H."/>
            <person name="Hamel J.F."/>
            <person name="Liu C."/>
            <person name="Yu Y."/>
            <person name="Liu S."/>
            <person name="Lin W."/>
            <person name="Guo K."/>
            <person name="Jin S."/>
            <person name="Xu P."/>
            <person name="Storey K.B."/>
            <person name="Huan P."/>
            <person name="Zhang T."/>
            <person name="Zhou Y."/>
            <person name="Zhang J."/>
            <person name="Lin C."/>
            <person name="Li X."/>
            <person name="Xing L."/>
            <person name="Huo D."/>
            <person name="Sun M."/>
            <person name="Wang L."/>
            <person name="Mercier A."/>
            <person name="Li F."/>
            <person name="Yang H."/>
            <person name="Xiang J."/>
        </authorList>
    </citation>
    <scope>NUCLEOTIDE SEQUENCE [LARGE SCALE GENOMIC DNA]</scope>
    <source>
        <strain evidence="1">Shaxun</strain>
        <tissue evidence="1">Muscle</tissue>
    </source>
</reference>
<protein>
    <recommendedName>
        <fullName evidence="3">NLR family CARD domain-containing protein 4</fullName>
    </recommendedName>
</protein>
<evidence type="ECO:0000313" key="1">
    <source>
        <dbReference type="EMBL" id="PIK41462.1"/>
    </source>
</evidence>
<name>A0A2G8K0E4_STIJA</name>
<dbReference type="Proteomes" id="UP000230750">
    <property type="component" value="Unassembled WGS sequence"/>
</dbReference>
<keyword evidence="2" id="KW-1185">Reference proteome</keyword>